<feature type="domain" description="EamA" evidence="7">
    <location>
        <begin position="7"/>
        <end position="134"/>
    </location>
</feature>
<keyword evidence="9" id="KW-1185">Reference proteome</keyword>
<dbReference type="EMBL" id="LYVF01000002">
    <property type="protein sequence ID" value="OAT87071.1"/>
    <property type="molecule type" value="Genomic_DNA"/>
</dbReference>
<evidence type="ECO:0000256" key="2">
    <source>
        <dbReference type="ARBA" id="ARBA00007362"/>
    </source>
</evidence>
<feature type="transmembrane region" description="Helical" evidence="6">
    <location>
        <begin position="146"/>
        <end position="166"/>
    </location>
</feature>
<dbReference type="InterPro" id="IPR050638">
    <property type="entry name" value="AA-Vitamin_Transporters"/>
</dbReference>
<dbReference type="InterPro" id="IPR037185">
    <property type="entry name" value="EmrE-like"/>
</dbReference>
<dbReference type="Proteomes" id="UP000078532">
    <property type="component" value="Unassembled WGS sequence"/>
</dbReference>
<gene>
    <name evidence="8" type="ORF">A6M21_01905</name>
</gene>
<dbReference type="Pfam" id="PF00892">
    <property type="entry name" value="EamA"/>
    <property type="match status" value="2"/>
</dbReference>
<comment type="caution">
    <text evidence="8">The sequence shown here is derived from an EMBL/GenBank/DDBJ whole genome shotgun (WGS) entry which is preliminary data.</text>
</comment>
<keyword evidence="4 6" id="KW-1133">Transmembrane helix</keyword>
<dbReference type="AlphaFoldDB" id="A0A1B7LKP1"/>
<dbReference type="PANTHER" id="PTHR32322">
    <property type="entry name" value="INNER MEMBRANE TRANSPORTER"/>
    <property type="match status" value="1"/>
</dbReference>
<evidence type="ECO:0000259" key="7">
    <source>
        <dbReference type="Pfam" id="PF00892"/>
    </source>
</evidence>
<feature type="transmembrane region" description="Helical" evidence="6">
    <location>
        <begin position="264"/>
        <end position="281"/>
    </location>
</feature>
<reference evidence="8 9" key="1">
    <citation type="submission" date="2016-04" db="EMBL/GenBank/DDBJ databases">
        <authorList>
            <person name="Evans L.H."/>
            <person name="Alamgir A."/>
            <person name="Owens N."/>
            <person name="Weber N.D."/>
            <person name="Virtaneva K."/>
            <person name="Barbian K."/>
            <person name="Babar A."/>
            <person name="Rosenke K."/>
        </authorList>
    </citation>
    <scope>NUCLEOTIDE SEQUENCE [LARGE SCALE GENOMIC DNA]</scope>
    <source>
        <strain evidence="8 9">LMa1</strain>
    </source>
</reference>
<dbReference type="OrthoDB" id="3190463at2"/>
<dbReference type="GO" id="GO:0016020">
    <property type="term" value="C:membrane"/>
    <property type="evidence" value="ECO:0007669"/>
    <property type="project" value="UniProtKB-SubCell"/>
</dbReference>
<protein>
    <recommendedName>
        <fullName evidence="7">EamA domain-containing protein</fullName>
    </recommendedName>
</protein>
<comment type="subcellular location">
    <subcellularLocation>
        <location evidence="1">Membrane</location>
        <topology evidence="1">Multi-pass membrane protein</topology>
    </subcellularLocation>
</comment>
<organism evidence="8 9">
    <name type="scientific">Desulfotomaculum copahuensis</name>
    <dbReference type="NCBI Taxonomy" id="1838280"/>
    <lineage>
        <taxon>Bacteria</taxon>
        <taxon>Bacillati</taxon>
        <taxon>Bacillota</taxon>
        <taxon>Clostridia</taxon>
        <taxon>Eubacteriales</taxon>
        <taxon>Desulfotomaculaceae</taxon>
        <taxon>Desulfotomaculum</taxon>
    </lineage>
</organism>
<name>A0A1B7LKP1_9FIRM</name>
<keyword evidence="5 6" id="KW-0472">Membrane</keyword>
<feature type="transmembrane region" description="Helical" evidence="6">
    <location>
        <begin position="7"/>
        <end position="25"/>
    </location>
</feature>
<evidence type="ECO:0000313" key="8">
    <source>
        <dbReference type="EMBL" id="OAT87071.1"/>
    </source>
</evidence>
<feature type="domain" description="EamA" evidence="7">
    <location>
        <begin position="148"/>
        <end position="282"/>
    </location>
</feature>
<feature type="transmembrane region" description="Helical" evidence="6">
    <location>
        <begin position="121"/>
        <end position="140"/>
    </location>
</feature>
<evidence type="ECO:0000256" key="3">
    <source>
        <dbReference type="ARBA" id="ARBA00022692"/>
    </source>
</evidence>
<dbReference type="PANTHER" id="PTHR32322:SF14">
    <property type="entry name" value="PROTEIN PAGO"/>
    <property type="match status" value="1"/>
</dbReference>
<feature type="transmembrane region" description="Helical" evidence="6">
    <location>
        <begin position="31"/>
        <end position="49"/>
    </location>
</feature>
<evidence type="ECO:0000313" key="9">
    <source>
        <dbReference type="Proteomes" id="UP000078532"/>
    </source>
</evidence>
<evidence type="ECO:0000256" key="1">
    <source>
        <dbReference type="ARBA" id="ARBA00004141"/>
    </source>
</evidence>
<accession>A0A1B7LKP1</accession>
<feature type="transmembrane region" description="Helical" evidence="6">
    <location>
        <begin position="240"/>
        <end position="258"/>
    </location>
</feature>
<dbReference type="SUPFAM" id="SSF103481">
    <property type="entry name" value="Multidrug resistance efflux transporter EmrE"/>
    <property type="match status" value="2"/>
</dbReference>
<feature type="transmembrane region" description="Helical" evidence="6">
    <location>
        <begin position="86"/>
        <end position="109"/>
    </location>
</feature>
<evidence type="ECO:0000256" key="5">
    <source>
        <dbReference type="ARBA" id="ARBA00023136"/>
    </source>
</evidence>
<sequence>MIKKINFALLCLIWGSTWLAIKIGLDDFPPFTFAAVRFALATLVVYGLVRWKHLTISRRWSDLKGTFWFGVFNGISYALVFFGEQFISSGLTAIINAALPFFSLIFACFLAGEKLTAAKSFGLITGFCGLLLVFSGDVLHLGRGNLAGQVAILLAAAAYAFGAVLAKRYGNGLGLLEGVTVQMGITTLVIALPAVLLEWRHALHFTMDGVLAFLYLTLVGSVAAFLLYFWLLERMEVSRLSLYSLITPVIATILGAWWAHERVLWQYGVGLVVIMLGLWIVNHPQRYRRPAVEAQSDAVPGHR</sequence>
<proteinExistence type="inferred from homology"/>
<evidence type="ECO:0000256" key="6">
    <source>
        <dbReference type="SAM" id="Phobius"/>
    </source>
</evidence>
<feature type="transmembrane region" description="Helical" evidence="6">
    <location>
        <begin position="61"/>
        <end position="80"/>
    </location>
</feature>
<feature type="transmembrane region" description="Helical" evidence="6">
    <location>
        <begin position="173"/>
        <end position="197"/>
    </location>
</feature>
<comment type="similarity">
    <text evidence="2">Belongs to the EamA transporter family.</text>
</comment>
<evidence type="ECO:0000256" key="4">
    <source>
        <dbReference type="ARBA" id="ARBA00022989"/>
    </source>
</evidence>
<dbReference type="Gene3D" id="1.10.3730.20">
    <property type="match status" value="1"/>
</dbReference>
<dbReference type="InterPro" id="IPR000620">
    <property type="entry name" value="EamA_dom"/>
</dbReference>
<feature type="transmembrane region" description="Helical" evidence="6">
    <location>
        <begin position="209"/>
        <end position="231"/>
    </location>
</feature>
<keyword evidence="3 6" id="KW-0812">Transmembrane</keyword>
<dbReference type="RefSeq" id="WP_066665806.1">
    <property type="nucleotide sequence ID" value="NZ_LYVF01000002.1"/>
</dbReference>